<accession>A0AAD7DXH3</accession>
<dbReference type="EMBL" id="JARKIB010000556">
    <property type="protein sequence ID" value="KAJ7700259.1"/>
    <property type="molecule type" value="Genomic_DNA"/>
</dbReference>
<evidence type="ECO:0000313" key="3">
    <source>
        <dbReference type="Proteomes" id="UP001215598"/>
    </source>
</evidence>
<sequence length="256" mass="26941">MCSPIGPRLALSSTPSVPTALGGADTRLPRPSLVPPPQRAGAAASAFTRNGAQGPEQRPMCSPIGPRLALSSTPSVPTALGGADTRLPRPSLVPPPQRAGAAASAFTRNGAQGPEQRPMRSPIPRLALSSTPSVPTALGGPDTQPPRLTHPPNALVPPPARSHVIGRKRRERRPTPSPIDLSSTPSLPTARGGADTQVPRLTHPSALDVNAANDARRPPPSTSRQPPRYRPRWPTPTPKFLLVAAPQRARRRRVHT</sequence>
<feature type="region of interest" description="Disordered" evidence="1">
    <location>
        <begin position="1"/>
        <end position="239"/>
    </location>
</feature>
<dbReference type="AlphaFoldDB" id="A0AAD7DXH3"/>
<proteinExistence type="predicted"/>
<protein>
    <submittedName>
        <fullName evidence="2">Uncharacterized protein</fullName>
    </submittedName>
</protein>
<organism evidence="2 3">
    <name type="scientific">Mycena metata</name>
    <dbReference type="NCBI Taxonomy" id="1033252"/>
    <lineage>
        <taxon>Eukaryota</taxon>
        <taxon>Fungi</taxon>
        <taxon>Dikarya</taxon>
        <taxon>Basidiomycota</taxon>
        <taxon>Agaricomycotina</taxon>
        <taxon>Agaricomycetes</taxon>
        <taxon>Agaricomycetidae</taxon>
        <taxon>Agaricales</taxon>
        <taxon>Marasmiineae</taxon>
        <taxon>Mycenaceae</taxon>
        <taxon>Mycena</taxon>
    </lineage>
</organism>
<keyword evidence="3" id="KW-1185">Reference proteome</keyword>
<evidence type="ECO:0000256" key="1">
    <source>
        <dbReference type="SAM" id="MobiDB-lite"/>
    </source>
</evidence>
<gene>
    <name evidence="2" type="ORF">B0H16DRAFT_1749091</name>
</gene>
<comment type="caution">
    <text evidence="2">The sequence shown here is derived from an EMBL/GenBank/DDBJ whole genome shotgun (WGS) entry which is preliminary data.</text>
</comment>
<name>A0AAD7DXH3_9AGAR</name>
<reference evidence="2" key="1">
    <citation type="submission" date="2023-03" db="EMBL/GenBank/DDBJ databases">
        <title>Massive genome expansion in bonnet fungi (Mycena s.s.) driven by repeated elements and novel gene families across ecological guilds.</title>
        <authorList>
            <consortium name="Lawrence Berkeley National Laboratory"/>
            <person name="Harder C.B."/>
            <person name="Miyauchi S."/>
            <person name="Viragh M."/>
            <person name="Kuo A."/>
            <person name="Thoen E."/>
            <person name="Andreopoulos B."/>
            <person name="Lu D."/>
            <person name="Skrede I."/>
            <person name="Drula E."/>
            <person name="Henrissat B."/>
            <person name="Morin E."/>
            <person name="Kohler A."/>
            <person name="Barry K."/>
            <person name="LaButti K."/>
            <person name="Morin E."/>
            <person name="Salamov A."/>
            <person name="Lipzen A."/>
            <person name="Mereny Z."/>
            <person name="Hegedus B."/>
            <person name="Baldrian P."/>
            <person name="Stursova M."/>
            <person name="Weitz H."/>
            <person name="Taylor A."/>
            <person name="Grigoriev I.V."/>
            <person name="Nagy L.G."/>
            <person name="Martin F."/>
            <person name="Kauserud H."/>
        </authorList>
    </citation>
    <scope>NUCLEOTIDE SEQUENCE</scope>
    <source>
        <strain evidence="2">CBHHK182m</strain>
    </source>
</reference>
<evidence type="ECO:0000313" key="2">
    <source>
        <dbReference type="EMBL" id="KAJ7700259.1"/>
    </source>
</evidence>
<dbReference type="Proteomes" id="UP001215598">
    <property type="component" value="Unassembled WGS sequence"/>
</dbReference>